<dbReference type="Proteomes" id="UP000650511">
    <property type="component" value="Unassembled WGS sequence"/>
</dbReference>
<name>A0A8J3A5P8_9ACTN</name>
<reference evidence="1" key="1">
    <citation type="journal article" date="2014" name="Int. J. Syst. Evol. Microbiol.">
        <title>Complete genome sequence of Corynebacterium casei LMG S-19264T (=DSM 44701T), isolated from a smear-ripened cheese.</title>
        <authorList>
            <consortium name="US DOE Joint Genome Institute (JGI-PGF)"/>
            <person name="Walter F."/>
            <person name="Albersmeier A."/>
            <person name="Kalinowski J."/>
            <person name="Ruckert C."/>
        </authorList>
    </citation>
    <scope>NUCLEOTIDE SEQUENCE</scope>
    <source>
        <strain evidence="1">CGMCC 1.14988</strain>
    </source>
</reference>
<comment type="caution">
    <text evidence="1">The sequence shown here is derived from an EMBL/GenBank/DDBJ whole genome shotgun (WGS) entry which is preliminary data.</text>
</comment>
<proteinExistence type="predicted"/>
<dbReference type="AlphaFoldDB" id="A0A8J3A5P8"/>
<reference evidence="1" key="2">
    <citation type="submission" date="2020-09" db="EMBL/GenBank/DDBJ databases">
        <authorList>
            <person name="Sun Q."/>
            <person name="Zhou Y."/>
        </authorList>
    </citation>
    <scope>NUCLEOTIDE SEQUENCE</scope>
    <source>
        <strain evidence="1">CGMCC 1.14988</strain>
    </source>
</reference>
<accession>A0A8J3A5P8</accession>
<gene>
    <name evidence="1" type="ORF">GCM10011354_05940</name>
</gene>
<organism evidence="1 2">
    <name type="scientific">Egicoccus halophilus</name>
    <dbReference type="NCBI Taxonomy" id="1670830"/>
    <lineage>
        <taxon>Bacteria</taxon>
        <taxon>Bacillati</taxon>
        <taxon>Actinomycetota</taxon>
        <taxon>Nitriliruptoria</taxon>
        <taxon>Egicoccales</taxon>
        <taxon>Egicoccaceae</taxon>
        <taxon>Egicoccus</taxon>
    </lineage>
</organism>
<protein>
    <submittedName>
        <fullName evidence="1">Uncharacterized protein</fullName>
    </submittedName>
</protein>
<dbReference type="RefSeq" id="WP_130650909.1">
    <property type="nucleotide sequence ID" value="NZ_BMHA01000002.1"/>
</dbReference>
<evidence type="ECO:0000313" key="2">
    <source>
        <dbReference type="Proteomes" id="UP000650511"/>
    </source>
</evidence>
<dbReference type="EMBL" id="BMHA01000002">
    <property type="protein sequence ID" value="GGI03817.1"/>
    <property type="molecule type" value="Genomic_DNA"/>
</dbReference>
<evidence type="ECO:0000313" key="1">
    <source>
        <dbReference type="EMBL" id="GGI03817.1"/>
    </source>
</evidence>
<keyword evidence="2" id="KW-1185">Reference proteome</keyword>
<sequence length="80" mass="8626">MHTEEFADTVVVPGPNLRSRFVETEEVDDAEVEQVDGAEDDQLADDAGFCPACHRVVASTERVCPDDDTTLVTLPPPPSA</sequence>